<dbReference type="AlphaFoldDB" id="A0AAV9WLZ9"/>
<dbReference type="Gene3D" id="2.40.10.10">
    <property type="entry name" value="Trypsin-like serine proteases"/>
    <property type="match status" value="2"/>
</dbReference>
<comment type="caution">
    <text evidence="2">The sequence shown here is derived from an EMBL/GenBank/DDBJ whole genome shotgun (WGS) entry which is preliminary data.</text>
</comment>
<dbReference type="SUPFAM" id="SSF50494">
    <property type="entry name" value="Trypsin-like serine proteases"/>
    <property type="match status" value="1"/>
</dbReference>
<sequence length="332" mass="35913">MTTRRTTRSLTRKTLGPGTSASAPEIPDLRRAPAVNAPPLQSSIPRLSHPSTLSTKSTGLSKHDLTLLLKKQRLLKNSTPQAILTLEPNLKHTLLSTLVFAQSEAGTAFCISPTGLLLTCSHCVSEDPSELEQNSTKWLIFASGRVVQAKCIAYDHTRDLALLQIIAAEQDPTSTLATTNPANNGEYTSFPFLEISPTSPKKNAQMICIGHPGDEDLEAPKPGLKTNYDVLHISYGRYRGIAEGADVHDNSEIGALMHDCWTYWGHSGAPLCMRKDGPVVGMHSSWDDETGMRRGVAWEGILGFLEDNGNPHVLQSTGGGVGRSKDTPILVE</sequence>
<evidence type="ECO:0008006" key="4">
    <source>
        <dbReference type="Google" id="ProtNLM"/>
    </source>
</evidence>
<feature type="compositionally biased region" description="Basic residues" evidence="1">
    <location>
        <begin position="1"/>
        <end position="11"/>
    </location>
</feature>
<evidence type="ECO:0000313" key="2">
    <source>
        <dbReference type="EMBL" id="KAK6511193.1"/>
    </source>
</evidence>
<dbReference type="Proteomes" id="UP001370758">
    <property type="component" value="Unassembled WGS sequence"/>
</dbReference>
<keyword evidence="3" id="KW-1185">Reference proteome</keyword>
<dbReference type="InterPro" id="IPR043504">
    <property type="entry name" value="Peptidase_S1_PA_chymotrypsin"/>
</dbReference>
<proteinExistence type="predicted"/>
<organism evidence="2 3">
    <name type="scientific">Arthrobotrys musiformis</name>
    <dbReference type="NCBI Taxonomy" id="47236"/>
    <lineage>
        <taxon>Eukaryota</taxon>
        <taxon>Fungi</taxon>
        <taxon>Dikarya</taxon>
        <taxon>Ascomycota</taxon>
        <taxon>Pezizomycotina</taxon>
        <taxon>Orbiliomycetes</taxon>
        <taxon>Orbiliales</taxon>
        <taxon>Orbiliaceae</taxon>
        <taxon>Arthrobotrys</taxon>
    </lineage>
</organism>
<feature type="region of interest" description="Disordered" evidence="1">
    <location>
        <begin position="1"/>
        <end position="58"/>
    </location>
</feature>
<reference evidence="2 3" key="1">
    <citation type="submission" date="2023-08" db="EMBL/GenBank/DDBJ databases">
        <authorList>
            <person name="Palmer J.M."/>
        </authorList>
    </citation>
    <scope>NUCLEOTIDE SEQUENCE [LARGE SCALE GENOMIC DNA]</scope>
    <source>
        <strain evidence="2 3">TWF481</strain>
    </source>
</reference>
<gene>
    <name evidence="2" type="ORF">TWF481_000114</name>
</gene>
<dbReference type="EMBL" id="JAVHJL010000001">
    <property type="protein sequence ID" value="KAK6511193.1"/>
    <property type="molecule type" value="Genomic_DNA"/>
</dbReference>
<dbReference type="InterPro" id="IPR009003">
    <property type="entry name" value="Peptidase_S1_PA"/>
</dbReference>
<dbReference type="Pfam" id="PF13365">
    <property type="entry name" value="Trypsin_2"/>
    <property type="match status" value="1"/>
</dbReference>
<feature type="region of interest" description="Disordered" evidence="1">
    <location>
        <begin position="313"/>
        <end position="332"/>
    </location>
</feature>
<name>A0AAV9WLZ9_9PEZI</name>
<evidence type="ECO:0000313" key="3">
    <source>
        <dbReference type="Proteomes" id="UP001370758"/>
    </source>
</evidence>
<evidence type="ECO:0000256" key="1">
    <source>
        <dbReference type="SAM" id="MobiDB-lite"/>
    </source>
</evidence>
<protein>
    <recommendedName>
        <fullName evidence="4">AT hook domain-containing protein family protein</fullName>
    </recommendedName>
</protein>
<accession>A0AAV9WLZ9</accession>